<dbReference type="InterPro" id="IPR000524">
    <property type="entry name" value="Tscrpt_reg_HTH_GntR"/>
</dbReference>
<reference evidence="4 5" key="1">
    <citation type="journal article" date="2019" name="Int. J. Syst. Evol. Microbiol.">
        <title>Capsulimonas corticalis gen. nov., sp. nov., an aerobic capsulated bacterium, of a novel bacterial order, Capsulimonadales ord. nov., of the class Armatimonadia of the phylum Armatimonadetes.</title>
        <authorList>
            <person name="Li J."/>
            <person name="Kudo C."/>
            <person name="Tonouchi A."/>
        </authorList>
    </citation>
    <scope>NUCLEOTIDE SEQUENCE [LARGE SCALE GENOMIC DNA]</scope>
    <source>
        <strain evidence="4 5">AX-7</strain>
    </source>
</reference>
<evidence type="ECO:0000256" key="3">
    <source>
        <dbReference type="ARBA" id="ARBA00023163"/>
    </source>
</evidence>
<dbReference type="Pfam" id="PF00392">
    <property type="entry name" value="GntR"/>
    <property type="match status" value="1"/>
</dbReference>
<dbReference type="EMBL" id="AP025739">
    <property type="protein sequence ID" value="BDI31353.1"/>
    <property type="molecule type" value="Genomic_DNA"/>
</dbReference>
<dbReference type="Proteomes" id="UP000287394">
    <property type="component" value="Chromosome"/>
</dbReference>
<keyword evidence="1" id="KW-0805">Transcription regulation</keyword>
<accession>A0A402CYF6</accession>
<dbReference type="RefSeq" id="WP_119322361.1">
    <property type="nucleotide sequence ID" value="NZ_AP025739.1"/>
</dbReference>
<dbReference type="PANTHER" id="PTHR38445">
    <property type="entry name" value="HTH-TYPE TRANSCRIPTIONAL REPRESSOR YTRA"/>
    <property type="match status" value="1"/>
</dbReference>
<dbReference type="GO" id="GO:0003677">
    <property type="term" value="F:DNA binding"/>
    <property type="evidence" value="ECO:0007669"/>
    <property type="project" value="UniProtKB-KW"/>
</dbReference>
<evidence type="ECO:0000313" key="5">
    <source>
        <dbReference type="Proteomes" id="UP000287394"/>
    </source>
</evidence>
<sequence>MYIRLDQSSGSPLYLQIVDQVKTMIAGGALRAGDRLPTVRELASELVVNPNTIAHAYQQLERERVVETRRGLGSFVSAAEPVLSLSARRDRVAALLDRALVEAHHVDLDADEVRMLLEERLLEMANAEQSIELAPSK</sequence>
<evidence type="ECO:0000256" key="1">
    <source>
        <dbReference type="ARBA" id="ARBA00023015"/>
    </source>
</evidence>
<dbReference type="SMART" id="SM00345">
    <property type="entry name" value="HTH_GNTR"/>
    <property type="match status" value="1"/>
</dbReference>
<dbReference type="InterPro" id="IPR036390">
    <property type="entry name" value="WH_DNA-bd_sf"/>
</dbReference>
<evidence type="ECO:0000256" key="2">
    <source>
        <dbReference type="ARBA" id="ARBA00023125"/>
    </source>
</evidence>
<dbReference type="KEGG" id="ccot:CCAX7_34040"/>
<keyword evidence="5" id="KW-1185">Reference proteome</keyword>
<organism evidence="4 5">
    <name type="scientific">Capsulimonas corticalis</name>
    <dbReference type="NCBI Taxonomy" id="2219043"/>
    <lineage>
        <taxon>Bacteria</taxon>
        <taxon>Bacillati</taxon>
        <taxon>Armatimonadota</taxon>
        <taxon>Armatimonadia</taxon>
        <taxon>Capsulimonadales</taxon>
        <taxon>Capsulimonadaceae</taxon>
        <taxon>Capsulimonas</taxon>
    </lineage>
</organism>
<protein>
    <submittedName>
        <fullName evidence="4">GntR family transcriptional regulator</fullName>
    </submittedName>
</protein>
<dbReference type="Gene3D" id="1.10.10.10">
    <property type="entry name" value="Winged helix-like DNA-binding domain superfamily/Winged helix DNA-binding domain"/>
    <property type="match status" value="1"/>
</dbReference>
<dbReference type="InterPro" id="IPR036388">
    <property type="entry name" value="WH-like_DNA-bd_sf"/>
</dbReference>
<keyword evidence="3" id="KW-0804">Transcription</keyword>
<dbReference type="GO" id="GO:0003700">
    <property type="term" value="F:DNA-binding transcription factor activity"/>
    <property type="evidence" value="ECO:0007669"/>
    <property type="project" value="InterPro"/>
</dbReference>
<gene>
    <name evidence="4" type="ORF">CCAX7_34040</name>
</gene>
<dbReference type="OrthoDB" id="9801546at2"/>
<evidence type="ECO:0000313" key="4">
    <source>
        <dbReference type="EMBL" id="BDI31353.1"/>
    </source>
</evidence>
<dbReference type="PROSITE" id="PS50949">
    <property type="entry name" value="HTH_GNTR"/>
    <property type="match status" value="1"/>
</dbReference>
<proteinExistence type="predicted"/>
<dbReference type="SUPFAM" id="SSF46785">
    <property type="entry name" value="Winged helix' DNA-binding domain"/>
    <property type="match status" value="1"/>
</dbReference>
<dbReference type="AlphaFoldDB" id="A0A402CYF6"/>
<keyword evidence="2" id="KW-0238">DNA-binding</keyword>
<dbReference type="CDD" id="cd07377">
    <property type="entry name" value="WHTH_GntR"/>
    <property type="match status" value="1"/>
</dbReference>
<dbReference type="FunCoup" id="A0A402CYF6">
    <property type="interactions" value="39"/>
</dbReference>
<name>A0A402CYF6_9BACT</name>
<dbReference type="PANTHER" id="PTHR38445:SF7">
    <property type="entry name" value="GNTR-FAMILY TRANSCRIPTIONAL REGULATOR"/>
    <property type="match status" value="1"/>
</dbReference>